<reference evidence="1 2" key="1">
    <citation type="submission" date="2017-10" db="EMBL/GenBank/DDBJ databases">
        <title>The draft genome sequence of Lewinella nigricans NBRC 102662.</title>
        <authorList>
            <person name="Wang K."/>
        </authorList>
    </citation>
    <scope>NUCLEOTIDE SEQUENCE [LARGE SCALE GENOMIC DNA]</scope>
    <source>
        <strain evidence="1 2">NBRC 102662</strain>
    </source>
</reference>
<proteinExistence type="predicted"/>
<gene>
    <name evidence="1" type="ORF">CRP01_19110</name>
</gene>
<organism evidence="1 2">
    <name type="scientific">Flavilitoribacter nigricans (strain ATCC 23147 / DSM 23189 / NBRC 102662 / NCIMB 1420 / SS-2)</name>
    <name type="common">Lewinella nigricans</name>
    <dbReference type="NCBI Taxonomy" id="1122177"/>
    <lineage>
        <taxon>Bacteria</taxon>
        <taxon>Pseudomonadati</taxon>
        <taxon>Bacteroidota</taxon>
        <taxon>Saprospiria</taxon>
        <taxon>Saprospirales</taxon>
        <taxon>Lewinellaceae</taxon>
        <taxon>Flavilitoribacter</taxon>
    </lineage>
</organism>
<evidence type="ECO:0000313" key="2">
    <source>
        <dbReference type="Proteomes" id="UP000223913"/>
    </source>
</evidence>
<sequence length="70" mass="8118">MAGNSSAIAGQKNDAIYDQKNEINANLQSFYWSSTEFSEDRAWSKYFSDGYQNPYGSDKYVDLRCRCVRR</sequence>
<keyword evidence="2" id="KW-1185">Reference proteome</keyword>
<protein>
    <recommendedName>
        <fullName evidence="3">DUF1566 domain-containing protein</fullName>
    </recommendedName>
</protein>
<evidence type="ECO:0000313" key="1">
    <source>
        <dbReference type="EMBL" id="PHN05132.1"/>
    </source>
</evidence>
<name>A0A2D0N9D2_FLAN2</name>
<dbReference type="AlphaFoldDB" id="A0A2D0N9D2"/>
<dbReference type="EMBL" id="PDUD01000023">
    <property type="protein sequence ID" value="PHN05132.1"/>
    <property type="molecule type" value="Genomic_DNA"/>
</dbReference>
<accession>A0A2D0N9D2</accession>
<dbReference type="Proteomes" id="UP000223913">
    <property type="component" value="Unassembled WGS sequence"/>
</dbReference>
<evidence type="ECO:0008006" key="3">
    <source>
        <dbReference type="Google" id="ProtNLM"/>
    </source>
</evidence>
<comment type="caution">
    <text evidence="1">The sequence shown here is derived from an EMBL/GenBank/DDBJ whole genome shotgun (WGS) entry which is preliminary data.</text>
</comment>